<evidence type="ECO:0000313" key="3">
    <source>
        <dbReference type="Proteomes" id="UP001054837"/>
    </source>
</evidence>
<proteinExistence type="predicted"/>
<keyword evidence="3" id="KW-1185">Reference proteome</keyword>
<accession>A0AAV4SC34</accession>
<comment type="caution">
    <text evidence="2">The sequence shown here is derived from an EMBL/GenBank/DDBJ whole genome shotgun (WGS) entry which is preliminary data.</text>
</comment>
<gene>
    <name evidence="2" type="ORF">CDAR_465411</name>
</gene>
<dbReference type="Proteomes" id="UP001054837">
    <property type="component" value="Unassembled WGS sequence"/>
</dbReference>
<name>A0AAV4SC34_9ARAC</name>
<protein>
    <submittedName>
        <fullName evidence="2">Uncharacterized protein</fullName>
    </submittedName>
</protein>
<organism evidence="2 3">
    <name type="scientific">Caerostris darwini</name>
    <dbReference type="NCBI Taxonomy" id="1538125"/>
    <lineage>
        <taxon>Eukaryota</taxon>
        <taxon>Metazoa</taxon>
        <taxon>Ecdysozoa</taxon>
        <taxon>Arthropoda</taxon>
        <taxon>Chelicerata</taxon>
        <taxon>Arachnida</taxon>
        <taxon>Araneae</taxon>
        <taxon>Araneomorphae</taxon>
        <taxon>Entelegynae</taxon>
        <taxon>Araneoidea</taxon>
        <taxon>Araneidae</taxon>
        <taxon>Caerostris</taxon>
    </lineage>
</organism>
<dbReference type="EMBL" id="BPLQ01007533">
    <property type="protein sequence ID" value="GIY30696.1"/>
    <property type="molecule type" value="Genomic_DNA"/>
</dbReference>
<reference evidence="2 3" key="1">
    <citation type="submission" date="2021-06" db="EMBL/GenBank/DDBJ databases">
        <title>Caerostris darwini draft genome.</title>
        <authorList>
            <person name="Kono N."/>
            <person name="Arakawa K."/>
        </authorList>
    </citation>
    <scope>NUCLEOTIDE SEQUENCE [LARGE SCALE GENOMIC DNA]</scope>
</reference>
<sequence>MDERVTPRPPATHIHFPNTTPPSIPKKKKRKKGAEMIGRSLLKKNESFLFRGQNRNMWISQFGDTFQEMSFLVQDGQTDAARQECRQKRHSEMGGLKMSLQKMGKNTAVLVIGREVFISFFISWMGA</sequence>
<dbReference type="AlphaFoldDB" id="A0AAV4SC34"/>
<evidence type="ECO:0000313" key="2">
    <source>
        <dbReference type="EMBL" id="GIY30696.1"/>
    </source>
</evidence>
<evidence type="ECO:0000256" key="1">
    <source>
        <dbReference type="SAM" id="MobiDB-lite"/>
    </source>
</evidence>
<feature type="region of interest" description="Disordered" evidence="1">
    <location>
        <begin position="1"/>
        <end position="34"/>
    </location>
</feature>